<name>A0ABV9RFR3_9PSEU</name>
<dbReference type="PANTHER" id="PTHR20883">
    <property type="entry name" value="PHYTANOYL-COA DIOXYGENASE DOMAIN CONTAINING 1"/>
    <property type="match status" value="1"/>
</dbReference>
<proteinExistence type="predicted"/>
<evidence type="ECO:0000313" key="2">
    <source>
        <dbReference type="Proteomes" id="UP001595909"/>
    </source>
</evidence>
<dbReference type="RefSeq" id="WP_274187611.1">
    <property type="nucleotide sequence ID" value="NZ_BAABHN010000018.1"/>
</dbReference>
<keyword evidence="1" id="KW-0223">Dioxygenase</keyword>
<evidence type="ECO:0000313" key="1">
    <source>
        <dbReference type="EMBL" id="MFC4832590.1"/>
    </source>
</evidence>
<gene>
    <name evidence="1" type="ORF">ACFPEL_09230</name>
</gene>
<dbReference type="Gene3D" id="2.60.120.620">
    <property type="entry name" value="q2cbj1_9rhob like domain"/>
    <property type="match status" value="1"/>
</dbReference>
<dbReference type="PANTHER" id="PTHR20883:SF46">
    <property type="entry name" value="PHYTANOYL-COA HYDROXYLASE"/>
    <property type="match status" value="1"/>
</dbReference>
<dbReference type="EMBL" id="JBHSIM010000018">
    <property type="protein sequence ID" value="MFC4832590.1"/>
    <property type="molecule type" value="Genomic_DNA"/>
</dbReference>
<dbReference type="Proteomes" id="UP001595909">
    <property type="component" value="Unassembled WGS sequence"/>
</dbReference>
<sequence length="299" mass="33414">MLIDEIRQTPAKVVTEEQRESYWENGYLLLERLIPDEWLVRLRAATDEMVERSRMLRASDRVFDLEPDHTADAPRLRRVTSPVDQHADYWAYARDSLLADVAADLVGPDVAFHHSKLNFKWARGGAEVKWHQDIQYWPHTNYTPLTFGTYLYDCGMEQGPLGVLPGSHDGPLYDLYGDDGAWAGALSARDAAGLDTTRTVYLPGPAGSVTIHNCRTAHHSAANDSPIGRPLLLNVYKAADAMPYTANPLPSSHAEEVVRGQRARWAHHDQRPCLIPPDWSGGYTSLFALQQNESAPASM</sequence>
<protein>
    <submittedName>
        <fullName evidence="1">Phytanoyl-CoA dioxygenase family protein</fullName>
    </submittedName>
</protein>
<dbReference type="Pfam" id="PF05721">
    <property type="entry name" value="PhyH"/>
    <property type="match status" value="1"/>
</dbReference>
<keyword evidence="1" id="KW-0560">Oxidoreductase</keyword>
<keyword evidence="2" id="KW-1185">Reference proteome</keyword>
<comment type="caution">
    <text evidence="1">The sequence shown here is derived from an EMBL/GenBank/DDBJ whole genome shotgun (WGS) entry which is preliminary data.</text>
</comment>
<reference evidence="2" key="1">
    <citation type="journal article" date="2019" name="Int. J. Syst. Evol. Microbiol.">
        <title>The Global Catalogue of Microorganisms (GCM) 10K type strain sequencing project: providing services to taxonomists for standard genome sequencing and annotation.</title>
        <authorList>
            <consortium name="The Broad Institute Genomics Platform"/>
            <consortium name="The Broad Institute Genome Sequencing Center for Infectious Disease"/>
            <person name="Wu L."/>
            <person name="Ma J."/>
        </authorList>
    </citation>
    <scope>NUCLEOTIDE SEQUENCE [LARGE SCALE GENOMIC DNA]</scope>
    <source>
        <strain evidence="2">CCUG 50347</strain>
    </source>
</reference>
<accession>A0ABV9RFR3</accession>
<dbReference type="GO" id="GO:0051213">
    <property type="term" value="F:dioxygenase activity"/>
    <property type="evidence" value="ECO:0007669"/>
    <property type="project" value="UniProtKB-KW"/>
</dbReference>
<organism evidence="1 2">
    <name type="scientific">Actinomycetospora chibensis</name>
    <dbReference type="NCBI Taxonomy" id="663606"/>
    <lineage>
        <taxon>Bacteria</taxon>
        <taxon>Bacillati</taxon>
        <taxon>Actinomycetota</taxon>
        <taxon>Actinomycetes</taxon>
        <taxon>Pseudonocardiales</taxon>
        <taxon>Pseudonocardiaceae</taxon>
        <taxon>Actinomycetospora</taxon>
    </lineage>
</organism>
<dbReference type="SUPFAM" id="SSF51197">
    <property type="entry name" value="Clavaminate synthase-like"/>
    <property type="match status" value="1"/>
</dbReference>
<dbReference type="InterPro" id="IPR008775">
    <property type="entry name" value="Phytyl_CoA_dOase-like"/>
</dbReference>